<proteinExistence type="predicted"/>
<dbReference type="GO" id="GO:0032875">
    <property type="term" value="P:regulation of DNA endoreduplication"/>
    <property type="evidence" value="ECO:0007669"/>
    <property type="project" value="InterPro"/>
</dbReference>
<dbReference type="STRING" id="4155.A0A022Q0A3"/>
<gene>
    <name evidence="3" type="ORF">MIMGU_mgv1a023000mg</name>
</gene>
<sequence length="72" mass="7935">MELQAEVHDLMCKTPRQDRYKIPAAAVCPAAPRKKAAAAVCIIAPKDGYFRPPDLEVFFAVASRRRGAESFS</sequence>
<evidence type="ECO:0000313" key="3">
    <source>
        <dbReference type="EMBL" id="EYU19925.1"/>
    </source>
</evidence>
<reference evidence="3 4" key="1">
    <citation type="journal article" date="2013" name="Proc. Natl. Acad. Sci. U.S.A.">
        <title>Fine-scale variation in meiotic recombination in Mimulus inferred from population shotgun sequencing.</title>
        <authorList>
            <person name="Hellsten U."/>
            <person name="Wright K.M."/>
            <person name="Jenkins J."/>
            <person name="Shu S."/>
            <person name="Yuan Y."/>
            <person name="Wessler S.R."/>
            <person name="Schmutz J."/>
            <person name="Willis J.H."/>
            <person name="Rokhsar D.S."/>
        </authorList>
    </citation>
    <scope>NUCLEOTIDE SEQUENCE [LARGE SCALE GENOMIC DNA]</scope>
    <source>
        <strain evidence="4">cv. DUN x IM62</strain>
    </source>
</reference>
<dbReference type="PANTHER" id="PTHR33142:SF15">
    <property type="entry name" value="CYCLIN-DEPENDENT PROTEIN KINASE INHIBITOR SMR4"/>
    <property type="match status" value="1"/>
</dbReference>
<dbReference type="GO" id="GO:0005634">
    <property type="term" value="C:nucleus"/>
    <property type="evidence" value="ECO:0000318"/>
    <property type="project" value="GO_Central"/>
</dbReference>
<keyword evidence="4" id="KW-1185">Reference proteome</keyword>
<keyword evidence="2" id="KW-0131">Cell cycle</keyword>
<dbReference type="PANTHER" id="PTHR33142">
    <property type="entry name" value="CYCLIN-DEPENDENT PROTEIN KINASE INHIBITOR SMR13"/>
    <property type="match status" value="1"/>
</dbReference>
<name>A0A022Q0A3_ERYGU</name>
<evidence type="ECO:0000313" key="4">
    <source>
        <dbReference type="Proteomes" id="UP000030748"/>
    </source>
</evidence>
<dbReference type="Proteomes" id="UP000030748">
    <property type="component" value="Unassembled WGS sequence"/>
</dbReference>
<dbReference type="GO" id="GO:0004860">
    <property type="term" value="F:protein kinase inhibitor activity"/>
    <property type="evidence" value="ECO:0007669"/>
    <property type="project" value="UniProtKB-KW"/>
</dbReference>
<keyword evidence="1" id="KW-0649">Protein kinase inhibitor</keyword>
<evidence type="ECO:0000256" key="1">
    <source>
        <dbReference type="ARBA" id="ARBA00023013"/>
    </source>
</evidence>
<organism evidence="3 4">
    <name type="scientific">Erythranthe guttata</name>
    <name type="common">Yellow monkey flower</name>
    <name type="synonym">Mimulus guttatus</name>
    <dbReference type="NCBI Taxonomy" id="4155"/>
    <lineage>
        <taxon>Eukaryota</taxon>
        <taxon>Viridiplantae</taxon>
        <taxon>Streptophyta</taxon>
        <taxon>Embryophyta</taxon>
        <taxon>Tracheophyta</taxon>
        <taxon>Spermatophyta</taxon>
        <taxon>Magnoliopsida</taxon>
        <taxon>eudicotyledons</taxon>
        <taxon>Gunneridae</taxon>
        <taxon>Pentapetalae</taxon>
        <taxon>asterids</taxon>
        <taxon>lamiids</taxon>
        <taxon>Lamiales</taxon>
        <taxon>Phrymaceae</taxon>
        <taxon>Erythranthe</taxon>
    </lineage>
</organism>
<evidence type="ECO:0000256" key="2">
    <source>
        <dbReference type="ARBA" id="ARBA00023306"/>
    </source>
</evidence>
<dbReference type="AlphaFoldDB" id="A0A022Q0A3"/>
<dbReference type="EMBL" id="KI632289">
    <property type="protein sequence ID" value="EYU19925.1"/>
    <property type="molecule type" value="Genomic_DNA"/>
</dbReference>
<protein>
    <submittedName>
        <fullName evidence="3">Uncharacterized protein</fullName>
    </submittedName>
</protein>
<accession>A0A022Q0A3</accession>
<dbReference type="InterPro" id="IPR040389">
    <property type="entry name" value="SMR"/>
</dbReference>